<accession>A0AAE1E8K6</accession>
<evidence type="ECO:0000313" key="1">
    <source>
        <dbReference type="EMBL" id="KAK3796873.1"/>
    </source>
</evidence>
<keyword evidence="2" id="KW-1185">Reference proteome</keyword>
<organism evidence="1 2">
    <name type="scientific">Elysia crispata</name>
    <name type="common">lettuce slug</name>
    <dbReference type="NCBI Taxonomy" id="231223"/>
    <lineage>
        <taxon>Eukaryota</taxon>
        <taxon>Metazoa</taxon>
        <taxon>Spiralia</taxon>
        <taxon>Lophotrochozoa</taxon>
        <taxon>Mollusca</taxon>
        <taxon>Gastropoda</taxon>
        <taxon>Heterobranchia</taxon>
        <taxon>Euthyneura</taxon>
        <taxon>Panpulmonata</taxon>
        <taxon>Sacoglossa</taxon>
        <taxon>Placobranchoidea</taxon>
        <taxon>Plakobranchidae</taxon>
        <taxon>Elysia</taxon>
    </lineage>
</organism>
<sequence>MMVQMMRRYVHWMAVEDGAHGWLRTPGKDGGSQLVELWKSSGNAGLRNPARARLSMVWENGACLLSTPLDTLRLNW</sequence>
<protein>
    <submittedName>
        <fullName evidence="1">Uncharacterized protein</fullName>
    </submittedName>
</protein>
<comment type="caution">
    <text evidence="1">The sequence shown here is derived from an EMBL/GenBank/DDBJ whole genome shotgun (WGS) entry which is preliminary data.</text>
</comment>
<gene>
    <name evidence="1" type="ORF">RRG08_055707</name>
</gene>
<evidence type="ECO:0000313" key="2">
    <source>
        <dbReference type="Proteomes" id="UP001283361"/>
    </source>
</evidence>
<name>A0AAE1E8K6_9GAST</name>
<dbReference type="EMBL" id="JAWDGP010000832">
    <property type="protein sequence ID" value="KAK3796873.1"/>
    <property type="molecule type" value="Genomic_DNA"/>
</dbReference>
<dbReference type="Proteomes" id="UP001283361">
    <property type="component" value="Unassembled WGS sequence"/>
</dbReference>
<proteinExistence type="predicted"/>
<dbReference type="AlphaFoldDB" id="A0AAE1E8K6"/>
<reference evidence="1" key="1">
    <citation type="journal article" date="2023" name="G3 (Bethesda)">
        <title>A reference genome for the long-term kleptoplast-retaining sea slug Elysia crispata morphotype clarki.</title>
        <authorList>
            <person name="Eastman K.E."/>
            <person name="Pendleton A.L."/>
            <person name="Shaikh M.A."/>
            <person name="Suttiyut T."/>
            <person name="Ogas R."/>
            <person name="Tomko P."/>
            <person name="Gavelis G."/>
            <person name="Widhalm J.R."/>
            <person name="Wisecaver J.H."/>
        </authorList>
    </citation>
    <scope>NUCLEOTIDE SEQUENCE</scope>
    <source>
        <strain evidence="1">ECLA1</strain>
    </source>
</reference>